<dbReference type="SUPFAM" id="SSF50494">
    <property type="entry name" value="Trypsin-like serine proteases"/>
    <property type="match status" value="1"/>
</dbReference>
<dbReference type="Gene3D" id="2.40.10.10">
    <property type="entry name" value="Trypsin-like serine proteases"/>
    <property type="match status" value="2"/>
</dbReference>
<keyword evidence="3" id="KW-0378">Hydrolase</keyword>
<dbReference type="InterPro" id="IPR043504">
    <property type="entry name" value="Peptidase_S1_PA_chymotrypsin"/>
</dbReference>
<dbReference type="AlphaFoldDB" id="A0A7C9KBT1"/>
<feature type="chain" id="PRO_5028931590" evidence="1">
    <location>
        <begin position="24"/>
        <end position="292"/>
    </location>
</feature>
<dbReference type="SMART" id="SM00020">
    <property type="entry name" value="Tryp_SPc"/>
    <property type="match status" value="1"/>
</dbReference>
<feature type="signal peptide" evidence="1">
    <location>
        <begin position="1"/>
        <end position="23"/>
    </location>
</feature>
<accession>A0A7C9KBT1</accession>
<dbReference type="PANTHER" id="PTHR24260">
    <property type="match status" value="1"/>
</dbReference>
<dbReference type="InterPro" id="IPR009003">
    <property type="entry name" value="Peptidase_S1_PA"/>
</dbReference>
<dbReference type="PROSITE" id="PS50240">
    <property type="entry name" value="TRYPSIN_DOM"/>
    <property type="match status" value="1"/>
</dbReference>
<dbReference type="NCBIfam" id="NF035944">
    <property type="entry name" value="PEPxxWA-CTERM"/>
    <property type="match status" value="1"/>
</dbReference>
<evidence type="ECO:0000313" key="4">
    <source>
        <dbReference type="Proteomes" id="UP000483432"/>
    </source>
</evidence>
<dbReference type="EMBL" id="JAAFGW010000142">
    <property type="protein sequence ID" value="NDP48652.1"/>
    <property type="molecule type" value="Genomic_DNA"/>
</dbReference>
<dbReference type="NCBIfam" id="TIGR02595">
    <property type="entry name" value="PEP_CTERM"/>
    <property type="match status" value="1"/>
</dbReference>
<dbReference type="InterPro" id="IPR051333">
    <property type="entry name" value="CLIP_Serine_Protease"/>
</dbReference>
<name>A0A7C9KBT1_9PROT</name>
<comment type="caution">
    <text evidence="3">The sequence shown here is derived from an EMBL/GenBank/DDBJ whole genome shotgun (WGS) entry which is preliminary data.</text>
</comment>
<dbReference type="InterPro" id="IPR013424">
    <property type="entry name" value="Ice-binding_C"/>
</dbReference>
<proteinExistence type="predicted"/>
<sequence length="292" mass="29514">MKINEKQIALAMVAALSSTSTLALVGGSIDPNTADSPWAGVGAITINNSVFSGVMLDSTHVLTAAHVVAGQVSSAGNVSFSLNAGSYSQTLKASSISVYTGYTGTTPGFDGVWHDDLAVVTLNAPITGVVGYDLYNGSLSGRTITLVGYGGTGSTVKKVGQNVVDRVLNDDDSNNPSNNIEEVYVFDYDSTGSPNSYGGGSLGAGIEAGYTGGDSGSPVFISVGGQWQIAGIANFNGTSQSGGPIGGGTIVSSYIPWINEQMAAPVPEPGTWAMMLVGMGLVGAAVRVRAKG</sequence>
<dbReference type="GO" id="GO:0006508">
    <property type="term" value="P:proteolysis"/>
    <property type="evidence" value="ECO:0007669"/>
    <property type="project" value="UniProtKB-KW"/>
</dbReference>
<dbReference type="GO" id="GO:0004252">
    <property type="term" value="F:serine-type endopeptidase activity"/>
    <property type="evidence" value="ECO:0007669"/>
    <property type="project" value="InterPro"/>
</dbReference>
<keyword evidence="1" id="KW-0732">Signal</keyword>
<evidence type="ECO:0000313" key="3">
    <source>
        <dbReference type="EMBL" id="NDP48652.1"/>
    </source>
</evidence>
<keyword evidence="3" id="KW-0645">Protease</keyword>
<dbReference type="Proteomes" id="UP000483432">
    <property type="component" value="Unassembled WGS sequence"/>
</dbReference>
<dbReference type="InterPro" id="IPR001254">
    <property type="entry name" value="Trypsin_dom"/>
</dbReference>
<feature type="domain" description="Peptidase S1" evidence="2">
    <location>
        <begin position="24"/>
        <end position="263"/>
    </location>
</feature>
<protein>
    <submittedName>
        <fullName evidence="3">Trypsin-like serine protease</fullName>
    </submittedName>
</protein>
<organism evidence="3 4">
    <name type="scientific">Sulfuriferula multivorans</name>
    <dbReference type="NCBI Taxonomy" id="1559896"/>
    <lineage>
        <taxon>Bacteria</taxon>
        <taxon>Pseudomonadati</taxon>
        <taxon>Pseudomonadota</taxon>
        <taxon>Betaproteobacteria</taxon>
        <taxon>Nitrosomonadales</taxon>
        <taxon>Sulfuricellaceae</taxon>
        <taxon>Sulfuriferula</taxon>
    </lineage>
</organism>
<dbReference type="PANTHER" id="PTHR24260:SF136">
    <property type="entry name" value="GH08193P-RELATED"/>
    <property type="match status" value="1"/>
</dbReference>
<evidence type="ECO:0000256" key="1">
    <source>
        <dbReference type="SAM" id="SignalP"/>
    </source>
</evidence>
<gene>
    <name evidence="3" type="ORF">GZ085_09745</name>
</gene>
<reference evidence="3 4" key="1">
    <citation type="submission" date="2019-09" db="EMBL/GenBank/DDBJ databases">
        <title>H2 Metabolism Revealed by Metagenomic Analysis in Subglacial Sediment of East Antarctica.</title>
        <authorList>
            <person name="Yang Z."/>
            <person name="Zhang Y."/>
            <person name="Lv Y."/>
            <person name="Yan W."/>
            <person name="Xiao X."/>
            <person name="Sun B."/>
            <person name="Ma H."/>
        </authorList>
    </citation>
    <scope>NUCLEOTIDE SEQUENCE [LARGE SCALE GENOMIC DNA]</scope>
    <source>
        <strain evidence="3">Bin2_2</strain>
    </source>
</reference>
<evidence type="ECO:0000259" key="2">
    <source>
        <dbReference type="PROSITE" id="PS50240"/>
    </source>
</evidence>
<dbReference type="Pfam" id="PF07589">
    <property type="entry name" value="PEP-CTERM"/>
    <property type="match status" value="1"/>
</dbReference>
<dbReference type="Pfam" id="PF00089">
    <property type="entry name" value="Trypsin"/>
    <property type="match status" value="1"/>
</dbReference>